<protein>
    <submittedName>
        <fullName evidence="9">ABC transporter permease subunit</fullName>
    </submittedName>
</protein>
<comment type="caution">
    <text evidence="9">The sequence shown here is derived from an EMBL/GenBank/DDBJ whole genome shotgun (WGS) entry which is preliminary data.</text>
</comment>
<reference evidence="9 10" key="1">
    <citation type="submission" date="2018-07" db="EMBL/GenBank/DDBJ databases">
        <title>Streptomyces species from bats.</title>
        <authorList>
            <person name="Dunlap C."/>
        </authorList>
    </citation>
    <scope>NUCLEOTIDE SEQUENCE [LARGE SCALE GENOMIC DNA]</scope>
    <source>
        <strain evidence="9 10">AC230</strain>
    </source>
</reference>
<keyword evidence="6 7" id="KW-0472">Membrane</keyword>
<organism evidence="9 10">
    <name type="scientific">Streptomyces corynorhini</name>
    <dbReference type="NCBI Taxonomy" id="2282652"/>
    <lineage>
        <taxon>Bacteria</taxon>
        <taxon>Bacillati</taxon>
        <taxon>Actinomycetota</taxon>
        <taxon>Actinomycetes</taxon>
        <taxon>Kitasatosporales</taxon>
        <taxon>Streptomycetaceae</taxon>
        <taxon>Streptomyces</taxon>
    </lineage>
</organism>
<feature type="transmembrane region" description="Helical" evidence="7">
    <location>
        <begin position="27"/>
        <end position="46"/>
    </location>
</feature>
<evidence type="ECO:0000256" key="1">
    <source>
        <dbReference type="ARBA" id="ARBA00004651"/>
    </source>
</evidence>
<sequence>MWFAGPPERLFLTDAGVAHLLPSLGRVIAGFSPAACCGIVLGLALGRSRDAYALCDPVLQFARAVPPPALVPVFVVLFDPGTRMQLASIVFSAVWPVLINTAEGARSIDPLRLEVAAVLRMPLPERALLLYLPAALPRVFAGLRISLSLSLILMVFAELLPGTAGGLGLQLVDAQSRSDLLTVWAVIVLLGVVGQLLNSLLLALERLLIGGRRAARGPSLTRGTPG</sequence>
<dbReference type="OrthoDB" id="3173654at2"/>
<keyword evidence="4 7" id="KW-0812">Transmembrane</keyword>
<dbReference type="PANTHER" id="PTHR30151:SF7">
    <property type="entry name" value="NITRATE IMPORT PERMEASE PROTEIN NRTB"/>
    <property type="match status" value="1"/>
</dbReference>
<dbReference type="SUPFAM" id="SSF161098">
    <property type="entry name" value="MetI-like"/>
    <property type="match status" value="1"/>
</dbReference>
<evidence type="ECO:0000256" key="3">
    <source>
        <dbReference type="ARBA" id="ARBA00022475"/>
    </source>
</evidence>
<gene>
    <name evidence="9" type="ORF">DVH02_17495</name>
</gene>
<feature type="transmembrane region" description="Helical" evidence="7">
    <location>
        <begin position="180"/>
        <end position="204"/>
    </location>
</feature>
<dbReference type="PANTHER" id="PTHR30151">
    <property type="entry name" value="ALKANE SULFONATE ABC TRANSPORTER-RELATED, MEMBRANE SUBUNIT"/>
    <property type="match status" value="1"/>
</dbReference>
<keyword evidence="10" id="KW-1185">Reference proteome</keyword>
<dbReference type="GO" id="GO:0055085">
    <property type="term" value="P:transmembrane transport"/>
    <property type="evidence" value="ECO:0007669"/>
    <property type="project" value="InterPro"/>
</dbReference>
<dbReference type="Proteomes" id="UP000253741">
    <property type="component" value="Unassembled WGS sequence"/>
</dbReference>
<evidence type="ECO:0000259" key="8">
    <source>
        <dbReference type="PROSITE" id="PS50928"/>
    </source>
</evidence>
<evidence type="ECO:0000256" key="6">
    <source>
        <dbReference type="ARBA" id="ARBA00023136"/>
    </source>
</evidence>
<name>A0A370B945_9ACTN</name>
<dbReference type="InterPro" id="IPR000515">
    <property type="entry name" value="MetI-like"/>
</dbReference>
<dbReference type="AlphaFoldDB" id="A0A370B945"/>
<keyword evidence="2 7" id="KW-0813">Transport</keyword>
<dbReference type="EMBL" id="QQNA01000128">
    <property type="protein sequence ID" value="RDG36899.1"/>
    <property type="molecule type" value="Genomic_DNA"/>
</dbReference>
<keyword evidence="5 7" id="KW-1133">Transmembrane helix</keyword>
<comment type="subcellular location">
    <subcellularLocation>
        <location evidence="1 7">Cell membrane</location>
        <topology evidence="1 7">Multi-pass membrane protein</topology>
    </subcellularLocation>
</comment>
<evidence type="ECO:0000313" key="10">
    <source>
        <dbReference type="Proteomes" id="UP000253741"/>
    </source>
</evidence>
<keyword evidence="3" id="KW-1003">Cell membrane</keyword>
<proteinExistence type="inferred from homology"/>
<evidence type="ECO:0000256" key="7">
    <source>
        <dbReference type="RuleBase" id="RU363032"/>
    </source>
</evidence>
<dbReference type="PROSITE" id="PS50928">
    <property type="entry name" value="ABC_TM1"/>
    <property type="match status" value="1"/>
</dbReference>
<evidence type="ECO:0000313" key="9">
    <source>
        <dbReference type="EMBL" id="RDG36899.1"/>
    </source>
</evidence>
<evidence type="ECO:0000256" key="4">
    <source>
        <dbReference type="ARBA" id="ARBA00022692"/>
    </source>
</evidence>
<feature type="domain" description="ABC transmembrane type-1" evidence="8">
    <location>
        <begin position="20"/>
        <end position="205"/>
    </location>
</feature>
<comment type="similarity">
    <text evidence="7">Belongs to the binding-protein-dependent transport system permease family.</text>
</comment>
<evidence type="ECO:0000256" key="2">
    <source>
        <dbReference type="ARBA" id="ARBA00022448"/>
    </source>
</evidence>
<dbReference type="GO" id="GO:0005886">
    <property type="term" value="C:plasma membrane"/>
    <property type="evidence" value="ECO:0007669"/>
    <property type="project" value="UniProtKB-SubCell"/>
</dbReference>
<accession>A0A370B945</accession>
<feature type="transmembrane region" description="Helical" evidence="7">
    <location>
        <begin position="139"/>
        <end position="160"/>
    </location>
</feature>
<evidence type="ECO:0000256" key="5">
    <source>
        <dbReference type="ARBA" id="ARBA00022989"/>
    </source>
</evidence>
<dbReference type="InterPro" id="IPR035906">
    <property type="entry name" value="MetI-like_sf"/>
</dbReference>
<dbReference type="Pfam" id="PF00528">
    <property type="entry name" value="BPD_transp_1"/>
    <property type="match status" value="1"/>
</dbReference>
<dbReference type="Gene3D" id="1.10.3720.10">
    <property type="entry name" value="MetI-like"/>
    <property type="match status" value="1"/>
</dbReference>